<evidence type="ECO:0000256" key="6">
    <source>
        <dbReference type="ARBA" id="ARBA00022695"/>
    </source>
</evidence>
<feature type="transmembrane region" description="Helical" evidence="10">
    <location>
        <begin position="1217"/>
        <end position="1238"/>
    </location>
</feature>
<evidence type="ECO:0000256" key="3">
    <source>
        <dbReference type="ARBA" id="ARBA00012494"/>
    </source>
</evidence>
<dbReference type="GO" id="GO:0019079">
    <property type="term" value="P:viral genome replication"/>
    <property type="evidence" value="ECO:0007669"/>
    <property type="project" value="InterPro"/>
</dbReference>
<dbReference type="RefSeq" id="YP_004769548.1">
    <property type="nucleotide sequence ID" value="NC_015878.1"/>
</dbReference>
<keyword evidence="6" id="KW-0548">Nucleotidyltransferase</keyword>
<dbReference type="GO" id="GO:0019013">
    <property type="term" value="C:viral nucleocapsid"/>
    <property type="evidence" value="ECO:0007669"/>
    <property type="project" value="InterPro"/>
</dbReference>
<evidence type="ECO:0000256" key="2">
    <source>
        <dbReference type="ARBA" id="ARBA00009581"/>
    </source>
</evidence>
<comment type="subcellular location">
    <subcellularLocation>
        <location evidence="1">Virion</location>
    </subcellularLocation>
</comment>
<dbReference type="Proteomes" id="UP000118514">
    <property type="component" value="Genome"/>
</dbReference>
<evidence type="ECO:0000256" key="9">
    <source>
        <dbReference type="ARBA" id="ARBA00022953"/>
    </source>
</evidence>
<evidence type="ECO:0000256" key="4">
    <source>
        <dbReference type="ARBA" id="ARBA00022484"/>
    </source>
</evidence>
<feature type="domain" description="RdRp catalytic" evidence="11">
    <location>
        <begin position="554"/>
        <end position="791"/>
    </location>
</feature>
<dbReference type="InterPro" id="IPR007097">
    <property type="entry name" value="RNA-dir_pol_reovirus"/>
</dbReference>
<dbReference type="GO" id="GO:0000166">
    <property type="term" value="F:nucleotide binding"/>
    <property type="evidence" value="ECO:0007669"/>
    <property type="project" value="UniProtKB-KW"/>
</dbReference>
<organism evidence="12 13">
    <name type="scientific">Baboon orthoreovirus</name>
    <dbReference type="NCBI Taxonomy" id="75888"/>
    <lineage>
        <taxon>Viruses</taxon>
        <taxon>Riboviria</taxon>
        <taxon>Orthornavirae</taxon>
        <taxon>Duplornaviricota</taxon>
        <taxon>Resentoviricetes</taxon>
        <taxon>Reovirales</taxon>
        <taxon>Spinareoviridae</taxon>
        <taxon>Orthoreovirus</taxon>
        <taxon>Orthoreovirus papionis</taxon>
    </lineage>
</organism>
<dbReference type="InterPro" id="IPR012915">
    <property type="entry name" value="RdRP_5"/>
</dbReference>
<comment type="similarity">
    <text evidence="2">Belongs to the reoviridae RNA-directed RNA polymerase family.</text>
</comment>
<keyword evidence="10" id="KW-1133">Transmembrane helix</keyword>
<dbReference type="GO" id="GO:0003723">
    <property type="term" value="F:RNA binding"/>
    <property type="evidence" value="ECO:0007669"/>
    <property type="project" value="InterPro"/>
</dbReference>
<evidence type="ECO:0000256" key="7">
    <source>
        <dbReference type="ARBA" id="ARBA00022741"/>
    </source>
</evidence>
<keyword evidence="7" id="KW-0547">Nucleotide-binding</keyword>
<dbReference type="InterPro" id="IPR043502">
    <property type="entry name" value="DNA/RNA_pol_sf"/>
</dbReference>
<evidence type="ECO:0000256" key="5">
    <source>
        <dbReference type="ARBA" id="ARBA00022679"/>
    </source>
</evidence>
<evidence type="ECO:0000259" key="11">
    <source>
        <dbReference type="PROSITE" id="PS50523"/>
    </source>
</evidence>
<gene>
    <name evidence="12" type="primary">lambdaB</name>
</gene>
<evidence type="ECO:0000313" key="13">
    <source>
        <dbReference type="Proteomes" id="UP000118514"/>
    </source>
</evidence>
<keyword evidence="8" id="KW-0946">Virion</keyword>
<evidence type="ECO:0000256" key="10">
    <source>
        <dbReference type="SAM" id="Phobius"/>
    </source>
</evidence>
<proteinExistence type="inferred from homology"/>
<dbReference type="EMBL" id="HQ847904">
    <property type="protein sequence ID" value="AEK86190.1"/>
    <property type="molecule type" value="Genomic_RNA"/>
</dbReference>
<evidence type="ECO:0000256" key="8">
    <source>
        <dbReference type="ARBA" id="ARBA00022844"/>
    </source>
</evidence>
<evidence type="ECO:0000313" key="12">
    <source>
        <dbReference type="EMBL" id="AEK86190.1"/>
    </source>
</evidence>
<dbReference type="KEGG" id="vg:11029896"/>
<keyword evidence="4" id="KW-0696">RNA-directed RNA polymerase</keyword>
<keyword evidence="10" id="KW-0812">Transmembrane</keyword>
<keyword evidence="13" id="KW-1185">Reference proteome</keyword>
<dbReference type="GeneID" id="11029896"/>
<keyword evidence="10" id="KW-0472">Membrane</keyword>
<dbReference type="GO" id="GO:0003968">
    <property type="term" value="F:RNA-directed RNA polymerase activity"/>
    <property type="evidence" value="ECO:0007669"/>
    <property type="project" value="UniProtKB-KW"/>
</dbReference>
<sequence>MNGIPALSELLSFQRAISGDLDLTDDIFRESAIKLYQYSRSSVYNWLDHVEFAVDFNIPVSLFHHPLHDRYYHIDGANRVRRSQIIDEDDVFVPNCRLTDLLVPHSKFLEYGTLSPKILEQAKNGHGPSRIAATCYLTATNLARQIKMPLEVFIKSLIVSETCELGVDPCNVDKEVSPPLKTNLPLYLIHKISKIIMQNYKSRTPYMFTASDVLWSLSPLMSTAIPPLMVDLTNLAIMRQMNNMDDTLVRHACQMFLHAATSQSYCHYILATKSIFPGCSLNLLYKNSVSGYTLDMDWLEPRHEYKFAVTGIRRLLDEDRNDAPFNEDKYMQIGVKYGCADTINYLMKETRKFNHHDDISMKWVRDCMACTSGNFIVRAPTETVLKEYTHFVKIEKPLTQQDISGYVGEVGLISSMSQPNVRYLHHTWKEATSRVVHDASIYDPLNQAILRSQYITSRGGSGAALRDTLKMIDIDIPEYKGLKIKNSTKIMQAAQIANIPFNLSQRAVLAPLSMGLRNQIQRRARTIMPLNIVQQQISAIHTQVSDYINKHLNLSTTSGSAVTEKVIPLGMYASLPPNQTINVDIKACDSSITYDYFLSVITSALHQGSTGLSESAPYMGVPTTVVRSIDSAGIGSTEVLSGIQHMVQLLALLYKRGFEYKVNDHFSPGNNFTHHTMTFPSGATSTSTEHTANNSTMMDNFLTNWVFDNSDDIEIHKLVHHLTIKRNYICQGDDGILIVNGNNNHKVSSKSIIKLCHLLSKYGQEFGWNYDIDFSGTTEYLKLYFINGCRVPNLSRHSICGKERATADRAEIWPRMIDLIMGIYNNGIHDGIHWRRWLRWCWSLAACTAVVKRKDTNKLVYYPMWAFIYKGLSPIRVFGCPAYSFSVYRPTGDMGMYSLLTILKPYLLSFANTHGYNASVDSAFGPIDFIRLFNDYKVFQGYYAAQLPTQAHHKEDSSDPEIKKQFIKALDDYVFLDSALRARVAEGMNKYAKSGYIGLNKAPTLHDVSKNWYKGALEADNPTMKDVMSLYDSIESAYQHHYNGFSELLNTYLNVEWECDTAIEPVIDIRVPLCAGIDMRNSDHYFKLYSIGPMMESSKKYFQNTLFLQKTLSGLDVNAVDKVLLRLRALNAPSEVITSQLMMLGLSKPAAHTMASKILTMDVKSVQLARVVNLGVPDSWMMTNFDRVINQCVHTYPKDALNKEVNIPPDISWLRPILRMLGAALIYTMPGVGAHVYIRSNRGGMRNMSRKFRQWMAKEMK</sequence>
<dbReference type="PROSITE" id="PS50523">
    <property type="entry name" value="RDRP_DSRNA_REO"/>
    <property type="match status" value="1"/>
</dbReference>
<reference evidence="13" key="1">
    <citation type="journal article" date="1999" name="Virology">
        <title>Extensive sequence divergence and phylogenetic relationships between the fusogenic and nonfusogenic orthoreoviruses: a species proposal.</title>
        <authorList>
            <person name="Duncan R."/>
        </authorList>
    </citation>
    <scope>NUCLEOTIDE SEQUENCE [LARGE SCALE GENOMIC DNA]</scope>
</reference>
<keyword evidence="9" id="KW-0693">Viral RNA replication</keyword>
<evidence type="ECO:0000256" key="1">
    <source>
        <dbReference type="ARBA" id="ARBA00004328"/>
    </source>
</evidence>
<name>G0YZM0_9REOV</name>
<dbReference type="Gene3D" id="3.90.1850.10">
    <property type="entry name" value="RNA-directed RNA polymerase lambda-3"/>
    <property type="match status" value="1"/>
</dbReference>
<accession>G0YZM0</accession>
<protein>
    <recommendedName>
        <fullName evidence="3">RNA-directed RNA polymerase</fullName>
        <ecNumber evidence="3">2.7.7.48</ecNumber>
    </recommendedName>
</protein>
<dbReference type="SUPFAM" id="SSF56672">
    <property type="entry name" value="DNA/RNA polymerases"/>
    <property type="match status" value="1"/>
</dbReference>
<dbReference type="EC" id="2.7.7.48" evidence="3"/>
<keyword evidence="5" id="KW-0808">Transferase</keyword>
<dbReference type="Pfam" id="PF07925">
    <property type="entry name" value="RdRP_5"/>
    <property type="match status" value="1"/>
</dbReference>
<reference evidence="12 13" key="2">
    <citation type="journal article" date="2011" name="J. Virol.">
        <title>Virion structure of baboon reovirus, a fusogenic orthoreovirus that lacks an adhesion fiber.</title>
        <authorList>
            <person name="Yan X."/>
            <person name="Parent K.N."/>
            <person name="Goodman R.P."/>
            <person name="Tang J."/>
            <person name="Shou J."/>
            <person name="Nibert M.L."/>
            <person name="Duncan R."/>
            <person name="Baker T.S."/>
        </authorList>
    </citation>
    <scope>NUCLEOTIDE SEQUENCE [LARGE SCALE GENOMIC DNA]</scope>
</reference>